<dbReference type="PANTHER" id="PTHR43065:SF47">
    <property type="match status" value="1"/>
</dbReference>
<evidence type="ECO:0000259" key="5">
    <source>
        <dbReference type="PROSITE" id="PS50109"/>
    </source>
</evidence>
<accession>A0A6N3CPA5</accession>
<dbReference type="InterPro" id="IPR005467">
    <property type="entry name" value="His_kinase_dom"/>
</dbReference>
<evidence type="ECO:0000256" key="1">
    <source>
        <dbReference type="ARBA" id="ARBA00000085"/>
    </source>
</evidence>
<feature type="domain" description="Histidine kinase" evidence="5">
    <location>
        <begin position="593"/>
        <end position="804"/>
    </location>
</feature>
<dbReference type="Pfam" id="PF13589">
    <property type="entry name" value="HATPase_c_3"/>
    <property type="match status" value="1"/>
</dbReference>
<dbReference type="RefSeq" id="WP_156850104.1">
    <property type="nucleotide sequence ID" value="NZ_CACRTP010000020.1"/>
</dbReference>
<evidence type="ECO:0000256" key="3">
    <source>
        <dbReference type="ARBA" id="ARBA00022777"/>
    </source>
</evidence>
<dbReference type="Gene3D" id="3.30.565.10">
    <property type="entry name" value="Histidine kinase-like ATPase, C-terminal domain"/>
    <property type="match status" value="2"/>
</dbReference>
<dbReference type="InterPro" id="IPR003594">
    <property type="entry name" value="HATPase_dom"/>
</dbReference>
<name>A0A6N3CPA5_FINMA</name>
<dbReference type="SMART" id="SM00387">
    <property type="entry name" value="HATPase_c"/>
    <property type="match status" value="1"/>
</dbReference>
<dbReference type="SUPFAM" id="SSF55874">
    <property type="entry name" value="ATPase domain of HSP90 chaperone/DNA topoisomerase II/histidine kinase"/>
    <property type="match status" value="2"/>
</dbReference>
<gene>
    <name evidence="6" type="ORF">FMLFYP121_01454</name>
</gene>
<organism evidence="6">
    <name type="scientific">Finegoldia magna</name>
    <name type="common">Peptostreptococcus magnus</name>
    <dbReference type="NCBI Taxonomy" id="1260"/>
    <lineage>
        <taxon>Bacteria</taxon>
        <taxon>Bacillati</taxon>
        <taxon>Bacillota</taxon>
        <taxon>Tissierellia</taxon>
        <taxon>Tissierellales</taxon>
        <taxon>Peptoniphilaceae</taxon>
        <taxon>Finegoldia</taxon>
    </lineage>
</organism>
<keyword evidence="3 6" id="KW-0808">Transferase</keyword>
<dbReference type="PRINTS" id="PR00344">
    <property type="entry name" value="BCTRLSENSOR"/>
</dbReference>
<dbReference type="Pfam" id="PF02518">
    <property type="entry name" value="HATPase_c"/>
    <property type="match status" value="1"/>
</dbReference>
<evidence type="ECO:0000313" key="6">
    <source>
        <dbReference type="EMBL" id="VYU15233.1"/>
    </source>
</evidence>
<reference evidence="6" key="1">
    <citation type="submission" date="2019-11" db="EMBL/GenBank/DDBJ databases">
        <authorList>
            <person name="Feng L."/>
        </authorList>
    </citation>
    <scope>NUCLEOTIDE SEQUENCE</scope>
    <source>
        <strain evidence="6">FmagnaLFYP121</strain>
    </source>
</reference>
<dbReference type="CDD" id="cd00075">
    <property type="entry name" value="HATPase"/>
    <property type="match status" value="1"/>
</dbReference>
<evidence type="ECO:0000256" key="4">
    <source>
        <dbReference type="ARBA" id="ARBA00023012"/>
    </source>
</evidence>
<keyword evidence="4" id="KW-0902">Two-component regulatory system</keyword>
<dbReference type="GO" id="GO:0004673">
    <property type="term" value="F:protein histidine kinase activity"/>
    <property type="evidence" value="ECO:0007669"/>
    <property type="project" value="UniProtKB-EC"/>
</dbReference>
<protein>
    <recommendedName>
        <fullName evidence="2">histidine kinase</fullName>
        <ecNumber evidence="2">2.7.13.3</ecNumber>
    </recommendedName>
</protein>
<sequence>MSDTIKKIKVDSRLIYQLGEALIDNNKVALMELIKNSSDADATICKLTIDTSYQSEHGRGKITIEDNGNGMNEHIIENGFLIIASSFKNNYQKISPKFKRIAQGNKGIGRLSLNKLGKFVKVTTKLDTDFLFENYKEFDLKRSFGVDNLDDILKENKDKYYSFKINWEDFNADNVSIDDVSITIKHEEYNDSVKFNGENHGTRIEILGIKDLDYWKEKEVVNLINDEINQLFNPFIEKKYSFLVKVKVDNNPVFSNDIIDKERIRKTSFSYANFCYFSNRKKLNISLKRNKHYIKKEIDKLVKIMENSNFILEGKIDYEKQYKLYSDTFVEIDLNNLQKLKETIADYQCDVTRFNLYDEDKIFLPGDFQGEIFAYDFSNDKEIHEIKKYVNNFLGIKVYRNNFRILPYGNIDNDWLDMSGYNTRVKSIIYKKHTTIGYVKVDGLENLDKIKEMTNRQGIQLDNYGENFILLMKNVVYGTIAKMEKDFNENLNAPKAKTLREKKPGEIIKISSILFKKISDPQTETKAKISEIKKDIENNNLDNLQLIEKVNSLNKNLNDINKYNLKKENLINNEYKYINELNPIIGSAIISQTLSHEINRLSNQIESSSKYIRRLCQDNSEICTHIDIIDTNCFYLSRYASLLDINSRAKRRKYETFLIEDYVKSILLDNPIFFYKGNNYKYSIEGDDFLVRGIKSNVKIIVENMVLNSLYWLEYYKITNPMITLVFLPTLRKLIFYDNGIGIDKKISEKIFEPFVSNKPENDGRGMGLYIVSELLKDFGAMVSLSEEKNIYGNKYKFIIEFLED</sequence>
<dbReference type="GO" id="GO:0000160">
    <property type="term" value="P:phosphorelay signal transduction system"/>
    <property type="evidence" value="ECO:0007669"/>
    <property type="project" value="UniProtKB-KW"/>
</dbReference>
<comment type="catalytic activity">
    <reaction evidence="1">
        <text>ATP + protein L-histidine = ADP + protein N-phospho-L-histidine.</text>
        <dbReference type="EC" id="2.7.13.3"/>
    </reaction>
</comment>
<dbReference type="InterPro" id="IPR004358">
    <property type="entry name" value="Sig_transdc_His_kin-like_C"/>
</dbReference>
<proteinExistence type="predicted"/>
<evidence type="ECO:0000256" key="2">
    <source>
        <dbReference type="ARBA" id="ARBA00012438"/>
    </source>
</evidence>
<dbReference type="PROSITE" id="PS50109">
    <property type="entry name" value="HIS_KIN"/>
    <property type="match status" value="1"/>
</dbReference>
<dbReference type="PANTHER" id="PTHR43065">
    <property type="entry name" value="SENSOR HISTIDINE KINASE"/>
    <property type="match status" value="1"/>
</dbReference>
<dbReference type="InterPro" id="IPR036890">
    <property type="entry name" value="HATPase_C_sf"/>
</dbReference>
<dbReference type="AlphaFoldDB" id="A0A6N3CPA5"/>
<keyword evidence="3 6" id="KW-0418">Kinase</keyword>
<dbReference type="EMBL" id="CACRTP010000020">
    <property type="protein sequence ID" value="VYU15233.1"/>
    <property type="molecule type" value="Genomic_DNA"/>
</dbReference>
<dbReference type="EC" id="2.7.13.3" evidence="2"/>